<dbReference type="EMBL" id="JAFLHG010000020">
    <property type="protein sequence ID" value="MBT8799402.1"/>
    <property type="molecule type" value="Genomic_DNA"/>
</dbReference>
<dbReference type="SUPFAM" id="SSF51905">
    <property type="entry name" value="FAD/NAD(P)-binding domain"/>
    <property type="match status" value="1"/>
</dbReference>
<dbReference type="Pfam" id="PF01593">
    <property type="entry name" value="Amino_oxidase"/>
    <property type="match status" value="1"/>
</dbReference>
<evidence type="ECO:0000256" key="1">
    <source>
        <dbReference type="SAM" id="MobiDB-lite"/>
    </source>
</evidence>
<name>A0ABS5XZ79_9MICO</name>
<evidence type="ECO:0000259" key="2">
    <source>
        <dbReference type="Pfam" id="PF01593"/>
    </source>
</evidence>
<proteinExistence type="predicted"/>
<dbReference type="Gene3D" id="3.90.660.20">
    <property type="entry name" value="Protoporphyrinogen oxidase, mitochondrial, domain 2"/>
    <property type="match status" value="1"/>
</dbReference>
<sequence>MSETPRESDATESDATDALRRARGTRVVVVGGGLAGLVAAYEWAKIGAAVTVIEASDRLGGAIETAALDGLPVDLVADTLPLTHPAVAALIDDLDLRDAVEEGVAQPVWVTGLPGAPGAAPLPTDTLLGIPANPWAEDVRAVIGGGGAWRAYLDRLRPPLTIGHERSLGRLVRTRLGDRVADRLVAPMTRGVHGVGIDEIDVDAAAPGLSSALTRVGSLTGAVGALREDRPRTPRTTLRGGLGVLVDALARRLADFDAALVTGEPVERMERIGDAWAVQAAPRAQPDPPGDQANGIPSGTARTADVVVLATDAAHASALLETAGIAIPRPAERDHAPTPAPVVVTLVVAAPQLDAAPRGRAVYPVDPAAAPASGLVHATAEWPGLAAAAGPGRHVLRVTLADGAATRFQTEDEAISEASRAAAELLGTPVGDIRAAAVRRPSWAPPATRIGHTEQVAQVRARIATAPGLAAVGGWLAGSGTSQVIADAIEEVDRQRSAALWGARTAVDGRDPRGDADDPGRN</sequence>
<dbReference type="Proteomes" id="UP000740605">
    <property type="component" value="Unassembled WGS sequence"/>
</dbReference>
<dbReference type="PANTHER" id="PTHR42923:SF3">
    <property type="entry name" value="PROTOPORPHYRINOGEN OXIDASE"/>
    <property type="match status" value="1"/>
</dbReference>
<dbReference type="InterPro" id="IPR036188">
    <property type="entry name" value="FAD/NAD-bd_sf"/>
</dbReference>
<dbReference type="InterPro" id="IPR050464">
    <property type="entry name" value="Zeta_carotene_desat/Oxidored"/>
</dbReference>
<dbReference type="Gene3D" id="3.50.50.60">
    <property type="entry name" value="FAD/NAD(P)-binding domain"/>
    <property type="match status" value="1"/>
</dbReference>
<reference evidence="3 4" key="1">
    <citation type="submission" date="2021-03" db="EMBL/GenBank/DDBJ databases">
        <title>Microbacterium pauli sp. nov., isolated from microfiltered milk.</title>
        <authorList>
            <person name="Bellassi P."/>
            <person name="Fontana A."/>
            <person name="Callegari M.L."/>
            <person name="Lorenzo M."/>
            <person name="Cappa F."/>
        </authorList>
    </citation>
    <scope>NUCLEOTIDE SEQUENCE [LARGE SCALE GENOMIC DNA]</scope>
    <source>
        <strain evidence="3 4">DSM 18909</strain>
    </source>
</reference>
<dbReference type="Gene3D" id="1.10.3110.10">
    <property type="entry name" value="protoporphyrinogen ix oxidase, domain 3"/>
    <property type="match status" value="1"/>
</dbReference>
<protein>
    <submittedName>
        <fullName evidence="3">FAD-dependent oxidoreductase</fullName>
    </submittedName>
</protein>
<feature type="region of interest" description="Disordered" evidence="1">
    <location>
        <begin position="503"/>
        <end position="522"/>
    </location>
</feature>
<dbReference type="PANTHER" id="PTHR42923">
    <property type="entry name" value="PROTOPORPHYRINOGEN OXIDASE"/>
    <property type="match status" value="1"/>
</dbReference>
<evidence type="ECO:0000313" key="3">
    <source>
        <dbReference type="EMBL" id="MBT8799402.1"/>
    </source>
</evidence>
<organism evidence="3 4">
    <name type="scientific">Microbacterium flavum</name>
    <dbReference type="NCBI Taxonomy" id="415216"/>
    <lineage>
        <taxon>Bacteria</taxon>
        <taxon>Bacillati</taxon>
        <taxon>Actinomycetota</taxon>
        <taxon>Actinomycetes</taxon>
        <taxon>Micrococcales</taxon>
        <taxon>Microbacteriaceae</taxon>
        <taxon>Microbacterium</taxon>
    </lineage>
</organism>
<dbReference type="InterPro" id="IPR002937">
    <property type="entry name" value="Amino_oxidase"/>
</dbReference>
<keyword evidence="4" id="KW-1185">Reference proteome</keyword>
<dbReference type="RefSeq" id="WP_215488636.1">
    <property type="nucleotide sequence ID" value="NZ_BAAAPJ010000002.1"/>
</dbReference>
<comment type="caution">
    <text evidence="3">The sequence shown here is derived from an EMBL/GenBank/DDBJ whole genome shotgun (WGS) entry which is preliminary data.</text>
</comment>
<feature type="compositionally biased region" description="Basic and acidic residues" evidence="1">
    <location>
        <begin position="507"/>
        <end position="522"/>
    </location>
</feature>
<evidence type="ECO:0000313" key="4">
    <source>
        <dbReference type="Proteomes" id="UP000740605"/>
    </source>
</evidence>
<feature type="domain" description="Amine oxidase" evidence="2">
    <location>
        <begin position="34"/>
        <end position="489"/>
    </location>
</feature>
<accession>A0ABS5XZ79</accession>
<gene>
    <name evidence="3" type="ORF">J0P97_15190</name>
</gene>